<dbReference type="RefSeq" id="XP_019053612.1">
    <property type="nucleotide sequence ID" value="XM_019198067.1"/>
</dbReference>
<reference evidence="4" key="1">
    <citation type="submission" date="2025-08" db="UniProtKB">
        <authorList>
            <consortium name="RefSeq"/>
        </authorList>
    </citation>
    <scope>IDENTIFICATION</scope>
</reference>
<evidence type="ECO:0000313" key="4">
    <source>
        <dbReference type="RefSeq" id="XP_019053612.1"/>
    </source>
</evidence>
<protein>
    <submittedName>
        <fullName evidence="4">Uncharacterized protein LOC104599314</fullName>
    </submittedName>
</protein>
<evidence type="ECO:0000313" key="3">
    <source>
        <dbReference type="Proteomes" id="UP000189703"/>
    </source>
</evidence>
<sequence length="254" mass="29180">MSCSWVLTATGRRLNYNLQCLKSWKRNSNNKTQEEVLEVRRQVDALAQALKSLQRDDSDVSVSARSFSSSRQTSRSAVVVSYDQKQWETGFNIEIRKFHVCFSTWQATKLVVVASGEQKEGETDIKFKFSEFHGGITPNKFMEWSSMEALLVLKSKDESNFISLLIVLILLRIVTKILCGHSPQQYLLKRNLLIGINLQSMMNQLLRRNTPKFIMNFKMMEIILIILGIMITLYRCMSTKILIGKHCCNAQKGQ</sequence>
<keyword evidence="2" id="KW-1133">Transmembrane helix</keyword>
<dbReference type="GeneID" id="104599314"/>
<accession>A0A1U8Q4Q8</accession>
<keyword evidence="1" id="KW-0175">Coiled coil</keyword>
<proteinExistence type="predicted"/>
<evidence type="ECO:0000256" key="2">
    <source>
        <dbReference type="SAM" id="Phobius"/>
    </source>
</evidence>
<organism evidence="3 4">
    <name type="scientific">Nelumbo nucifera</name>
    <name type="common">Sacred lotus</name>
    <dbReference type="NCBI Taxonomy" id="4432"/>
    <lineage>
        <taxon>Eukaryota</taxon>
        <taxon>Viridiplantae</taxon>
        <taxon>Streptophyta</taxon>
        <taxon>Embryophyta</taxon>
        <taxon>Tracheophyta</taxon>
        <taxon>Spermatophyta</taxon>
        <taxon>Magnoliopsida</taxon>
        <taxon>Proteales</taxon>
        <taxon>Nelumbonaceae</taxon>
        <taxon>Nelumbo</taxon>
    </lineage>
</organism>
<dbReference type="InParanoid" id="A0A1U8Q4Q8"/>
<name>A0A1U8Q4Q8_NELNU</name>
<evidence type="ECO:0000256" key="1">
    <source>
        <dbReference type="SAM" id="Coils"/>
    </source>
</evidence>
<keyword evidence="2" id="KW-0812">Transmembrane</keyword>
<dbReference type="KEGG" id="nnu:104599314"/>
<gene>
    <name evidence="4" type="primary">LOC104599314</name>
</gene>
<dbReference type="Proteomes" id="UP000189703">
    <property type="component" value="Unplaced"/>
</dbReference>
<feature type="transmembrane region" description="Helical" evidence="2">
    <location>
        <begin position="213"/>
        <end position="234"/>
    </location>
</feature>
<keyword evidence="2" id="KW-0472">Membrane</keyword>
<keyword evidence="3" id="KW-1185">Reference proteome</keyword>
<feature type="coiled-coil region" evidence="1">
    <location>
        <begin position="29"/>
        <end position="56"/>
    </location>
</feature>
<dbReference type="AlphaFoldDB" id="A0A1U8Q4Q8"/>